<proteinExistence type="predicted"/>
<dbReference type="InterPro" id="IPR011701">
    <property type="entry name" value="MFS"/>
</dbReference>
<dbReference type="Proteomes" id="UP000625711">
    <property type="component" value="Unassembled WGS sequence"/>
</dbReference>
<evidence type="ECO:0000256" key="1">
    <source>
        <dbReference type="ARBA" id="ARBA00004141"/>
    </source>
</evidence>
<dbReference type="InterPro" id="IPR036259">
    <property type="entry name" value="MFS_trans_sf"/>
</dbReference>
<feature type="transmembrane region" description="Helical" evidence="7">
    <location>
        <begin position="266"/>
        <end position="287"/>
    </location>
</feature>
<sequence length="470" mass="52290">MGKCNILSCYCYCGKIPLRLVLVIMLHLALQNCYNLRVVLNVAIVEMVEPPESTNISESACPQYETVNIVREGGKFPWPRNTEALVLYAFFFGYILSHVPGGWLADKYGGRYVLGMSVFASALVTSIFPYFTIKGGHWVAVTLRALLGLAQGPILPTVSSFVSTWVPSFERTLLGGIAYGGTNLGTILGSIFTGIIIEASDSWKMAFYVWSSLACVYIILHLFFVFSFPSTHPFLPEEELEYLKKHIVVKRSLKTPWKAILSNVPYWANIAGQFGHNYIFFTLVTYLPTYMKEILQFEISKNGLYSAVPFIALWSCSIILSITGNYIVNSMKFMSPLAFSRFFGTFSNLGAAGFSLAAVYVGCSRGWAIGLYVAGMCIKAFYYMTLPTNINELSKNYGGIMFGICNGISALSGIFGNALVGALTKNKRLGEWKIVFWINFGVAVVTSIIYILWSSSERQPFDYEEEESPQ</sequence>
<feature type="transmembrane region" description="Helical" evidence="7">
    <location>
        <begin position="307"/>
        <end position="327"/>
    </location>
</feature>
<dbReference type="FunFam" id="1.20.1250.20:FF:000423">
    <property type="entry name" value="Putative inorganic phosphate cotransporter-like Protein"/>
    <property type="match status" value="1"/>
</dbReference>
<feature type="transmembrane region" description="Helical" evidence="7">
    <location>
        <begin position="111"/>
        <end position="133"/>
    </location>
</feature>
<dbReference type="SUPFAM" id="SSF103473">
    <property type="entry name" value="MFS general substrate transporter"/>
    <property type="match status" value="1"/>
</dbReference>
<evidence type="ECO:0000256" key="3">
    <source>
        <dbReference type="ARBA" id="ARBA00022692"/>
    </source>
</evidence>
<feature type="transmembrane region" description="Helical" evidence="7">
    <location>
        <begin position="207"/>
        <end position="228"/>
    </location>
</feature>
<organism evidence="9 10">
    <name type="scientific">Rhynchophorus ferrugineus</name>
    <name type="common">Red palm weevil</name>
    <name type="synonym">Curculio ferrugineus</name>
    <dbReference type="NCBI Taxonomy" id="354439"/>
    <lineage>
        <taxon>Eukaryota</taxon>
        <taxon>Metazoa</taxon>
        <taxon>Ecdysozoa</taxon>
        <taxon>Arthropoda</taxon>
        <taxon>Hexapoda</taxon>
        <taxon>Insecta</taxon>
        <taxon>Pterygota</taxon>
        <taxon>Neoptera</taxon>
        <taxon>Endopterygota</taxon>
        <taxon>Coleoptera</taxon>
        <taxon>Polyphaga</taxon>
        <taxon>Cucujiformia</taxon>
        <taxon>Curculionidae</taxon>
        <taxon>Dryophthorinae</taxon>
        <taxon>Rhynchophorus</taxon>
    </lineage>
</organism>
<feature type="transmembrane region" description="Helical" evidence="7">
    <location>
        <begin position="339"/>
        <end position="360"/>
    </location>
</feature>
<reference evidence="9" key="1">
    <citation type="submission" date="2020-08" db="EMBL/GenBank/DDBJ databases">
        <title>Genome sequencing and assembly of the red palm weevil Rhynchophorus ferrugineus.</title>
        <authorList>
            <person name="Dias G.B."/>
            <person name="Bergman C.M."/>
            <person name="Manee M."/>
        </authorList>
    </citation>
    <scope>NUCLEOTIDE SEQUENCE</scope>
    <source>
        <strain evidence="9">AA-2017</strain>
        <tissue evidence="9">Whole larva</tissue>
    </source>
</reference>
<feature type="transmembrane region" description="Helical" evidence="7">
    <location>
        <begin position="434"/>
        <end position="453"/>
    </location>
</feature>
<feature type="transmembrane region" description="Helical" evidence="7">
    <location>
        <begin position="85"/>
        <end position="105"/>
    </location>
</feature>
<keyword evidence="3 7" id="KW-0812">Transmembrane</keyword>
<dbReference type="OrthoDB" id="2985014at2759"/>
<feature type="transmembrane region" description="Helical" evidence="7">
    <location>
        <begin position="367"/>
        <end position="385"/>
    </location>
</feature>
<gene>
    <name evidence="9" type="ORF">GWI33_020936</name>
</gene>
<dbReference type="EMBL" id="JAACXV010014584">
    <property type="protein sequence ID" value="KAF7265867.1"/>
    <property type="molecule type" value="Genomic_DNA"/>
</dbReference>
<dbReference type="GO" id="GO:0006820">
    <property type="term" value="P:monoatomic anion transport"/>
    <property type="evidence" value="ECO:0007669"/>
    <property type="project" value="TreeGrafter"/>
</dbReference>
<feature type="transmembrane region" description="Helical" evidence="7">
    <location>
        <begin position="397"/>
        <end position="422"/>
    </location>
</feature>
<evidence type="ECO:0000256" key="4">
    <source>
        <dbReference type="ARBA" id="ARBA00022847"/>
    </source>
</evidence>
<feature type="transmembrane region" description="Helical" evidence="7">
    <location>
        <begin position="145"/>
        <end position="166"/>
    </location>
</feature>
<name>A0A834HRR3_RHYFE</name>
<feature type="domain" description="Major facilitator superfamily (MFS) profile" evidence="8">
    <location>
        <begin position="21"/>
        <end position="458"/>
    </location>
</feature>
<accession>A0A834HRR3</accession>
<dbReference type="GO" id="GO:0015293">
    <property type="term" value="F:symporter activity"/>
    <property type="evidence" value="ECO:0007669"/>
    <property type="project" value="UniProtKB-KW"/>
</dbReference>
<evidence type="ECO:0000313" key="10">
    <source>
        <dbReference type="Proteomes" id="UP000625711"/>
    </source>
</evidence>
<dbReference type="Pfam" id="PF07690">
    <property type="entry name" value="MFS_1"/>
    <property type="match status" value="1"/>
</dbReference>
<dbReference type="PANTHER" id="PTHR11662">
    <property type="entry name" value="SOLUTE CARRIER FAMILY 17"/>
    <property type="match status" value="1"/>
</dbReference>
<keyword evidence="6 7" id="KW-0472">Membrane</keyword>
<evidence type="ECO:0000313" key="9">
    <source>
        <dbReference type="EMBL" id="KAF7265867.1"/>
    </source>
</evidence>
<dbReference type="Gene3D" id="1.20.1250.20">
    <property type="entry name" value="MFS general substrate transporter like domains"/>
    <property type="match status" value="2"/>
</dbReference>
<dbReference type="InterPro" id="IPR050382">
    <property type="entry name" value="MFS_Na/Anion_cotransporter"/>
</dbReference>
<comment type="subcellular location">
    <subcellularLocation>
        <location evidence="1">Membrane</location>
        <topology evidence="1">Multi-pass membrane protein</topology>
    </subcellularLocation>
</comment>
<keyword evidence="10" id="KW-1185">Reference proteome</keyword>
<evidence type="ECO:0000256" key="6">
    <source>
        <dbReference type="ARBA" id="ARBA00023136"/>
    </source>
</evidence>
<protein>
    <recommendedName>
        <fullName evidence="8">Major facilitator superfamily (MFS) profile domain-containing protein</fullName>
    </recommendedName>
</protein>
<keyword evidence="5 7" id="KW-1133">Transmembrane helix</keyword>
<keyword evidence="2" id="KW-0813">Transport</keyword>
<dbReference type="AlphaFoldDB" id="A0A834HRR3"/>
<dbReference type="GO" id="GO:0016020">
    <property type="term" value="C:membrane"/>
    <property type="evidence" value="ECO:0007669"/>
    <property type="project" value="UniProtKB-SubCell"/>
</dbReference>
<keyword evidence="4" id="KW-0769">Symport</keyword>
<dbReference type="FunFam" id="1.20.1250.20:FF:000003">
    <property type="entry name" value="Solute carrier family 17 member 3"/>
    <property type="match status" value="1"/>
</dbReference>
<comment type="caution">
    <text evidence="9">The sequence shown here is derived from an EMBL/GenBank/DDBJ whole genome shotgun (WGS) entry which is preliminary data.</text>
</comment>
<evidence type="ECO:0000256" key="5">
    <source>
        <dbReference type="ARBA" id="ARBA00022989"/>
    </source>
</evidence>
<evidence type="ECO:0000256" key="2">
    <source>
        <dbReference type="ARBA" id="ARBA00022448"/>
    </source>
</evidence>
<evidence type="ECO:0000259" key="8">
    <source>
        <dbReference type="PROSITE" id="PS50850"/>
    </source>
</evidence>
<dbReference type="InterPro" id="IPR020846">
    <property type="entry name" value="MFS_dom"/>
</dbReference>
<dbReference type="PROSITE" id="PS50850">
    <property type="entry name" value="MFS"/>
    <property type="match status" value="1"/>
</dbReference>
<feature type="transmembrane region" description="Helical" evidence="7">
    <location>
        <begin position="172"/>
        <end position="195"/>
    </location>
</feature>
<evidence type="ECO:0000256" key="7">
    <source>
        <dbReference type="SAM" id="Phobius"/>
    </source>
</evidence>
<dbReference type="PANTHER" id="PTHR11662:SF415">
    <property type="entry name" value="AT30085P-RELATED"/>
    <property type="match status" value="1"/>
</dbReference>